<evidence type="ECO:0000259" key="1">
    <source>
        <dbReference type="Pfam" id="PF08626"/>
    </source>
</evidence>
<evidence type="ECO:0008006" key="5">
    <source>
        <dbReference type="Google" id="ProtNLM"/>
    </source>
</evidence>
<gene>
    <name evidence="3" type="ORF">AKO1_008720</name>
</gene>
<name>A0AAW2ZD52_9EUKA</name>
<feature type="domain" description="Trs120/TRAPPC9 N-terminal" evidence="1">
    <location>
        <begin position="166"/>
        <end position="232"/>
    </location>
</feature>
<dbReference type="Pfam" id="PF26254">
    <property type="entry name" value="Ig_TRAPPC9-Trs120_1st"/>
    <property type="match status" value="1"/>
</dbReference>
<evidence type="ECO:0000313" key="3">
    <source>
        <dbReference type="EMBL" id="KAL0487676.1"/>
    </source>
</evidence>
<protein>
    <recommendedName>
        <fullName evidence="5">Trafficking protein particle complex subunit 11</fullName>
    </recommendedName>
</protein>
<proteinExistence type="predicted"/>
<reference evidence="3 4" key="1">
    <citation type="submission" date="2024-03" db="EMBL/GenBank/DDBJ databases">
        <title>The Acrasis kona genome and developmental transcriptomes reveal deep origins of eukaryotic multicellular pathways.</title>
        <authorList>
            <person name="Sheikh S."/>
            <person name="Fu C.-J."/>
            <person name="Brown M.W."/>
            <person name="Baldauf S.L."/>
        </authorList>
    </citation>
    <scope>NUCLEOTIDE SEQUENCE [LARGE SCALE GENOMIC DNA]</scope>
    <source>
        <strain evidence="3 4">ATCC MYA-3509</strain>
    </source>
</reference>
<dbReference type="AlphaFoldDB" id="A0AAW2ZD52"/>
<dbReference type="EMBL" id="JAOPGA020001361">
    <property type="protein sequence ID" value="KAL0487676.1"/>
    <property type="molecule type" value="Genomic_DNA"/>
</dbReference>
<feature type="domain" description="Trs120/TRAPPC9 first Ig-like" evidence="2">
    <location>
        <begin position="487"/>
        <end position="656"/>
    </location>
</feature>
<comment type="caution">
    <text evidence="3">The sequence shown here is derived from an EMBL/GenBank/DDBJ whole genome shotgun (WGS) entry which is preliminary data.</text>
</comment>
<evidence type="ECO:0000259" key="2">
    <source>
        <dbReference type="Pfam" id="PF26254"/>
    </source>
</evidence>
<organism evidence="3 4">
    <name type="scientific">Acrasis kona</name>
    <dbReference type="NCBI Taxonomy" id="1008807"/>
    <lineage>
        <taxon>Eukaryota</taxon>
        <taxon>Discoba</taxon>
        <taxon>Heterolobosea</taxon>
        <taxon>Tetramitia</taxon>
        <taxon>Eutetramitia</taxon>
        <taxon>Acrasidae</taxon>
        <taxon>Acrasis</taxon>
    </lineage>
</organism>
<dbReference type="PANTHER" id="PTHR21512">
    <property type="entry name" value="TRAFFICKING PROTEIN PARTICLE COMPLEX SUBUNIT 9"/>
    <property type="match status" value="1"/>
</dbReference>
<accession>A0AAW2ZD52</accession>
<dbReference type="PANTHER" id="PTHR21512:SF5">
    <property type="entry name" value="TRAFFICKING PROTEIN PARTICLE COMPLEX SUBUNIT 9"/>
    <property type="match status" value="1"/>
</dbReference>
<keyword evidence="4" id="KW-1185">Reference proteome</keyword>
<dbReference type="GO" id="GO:0005802">
    <property type="term" value="C:trans-Golgi network"/>
    <property type="evidence" value="ECO:0007669"/>
    <property type="project" value="TreeGrafter"/>
</dbReference>
<sequence length="1099" mass="124547">MIQNCNTVRIDTDLTRFSKDNAASPFRRLDWKRAKMKFCFVDGTTTSTQHGDFQQYRKVHAVVGIMSCISEGSVEVGFQKYNALKKNFASSNSNQQPICGKCIAVEPLDAQLDVNIKGVVIIPNQDIEHQHSYIERQFNDLVGEILKSFETYANNPNMLLDSVQSGNPNSAVMRRQNLKTLKIFGDYAMLVGDFNEALEKYTTGIEIAKLLNDDLYLAGCLEASASAIFLLSENDTDDATLQQISDKMDEAIAHYAKVRDCKELHVEAMLKHGFFNARCGRVTRKTVAMECASKAVQEASQLNAQDRILVSGAATKICYEIKCMRKFTFFLRYTSLLHHELCNQGVSIRLGAMCLDALNVPIAIKNNQWEVNQEKELQNQHKRKKLKIKEENLRGWKSAQQILLEDLVEFAKAMDPPDCLTEAQILLHLLSDYYEYLTAEEQKRYFVRFCNIAPRLPKYAQVTLRPFPILKAILPIKLSPNMEPHPVHEVAEKKDTIFIFSPFDKEKETKLVIHWVQNELAQVQVVLHNPFKIPLALRSIAFKNPSLNGQDHIEVYENKGLLKPDHELKFILLLRPLDVGPLTIQGIQIEFENCALKHSLFVPWDMKQQIIREKRMKRLEKYKLQTSATTAAMSHSKQNDDDYNEKEEGIEIKVVESIPILHVLLATTTHHLLLYDGELLDTSLVLLNVGDACIDFIECSFVNHSKSEIRILDDPNTKCPFMPHEPSVNLSLQIRARWNGNDDPAQVMVHVRYGNHQKWFRRITLPLSLTVTQGLVLEHVTTMNQLNGKQVVGYIRNMANVPFVLSSVNEQSSSHVISAHHHHDHHEPLQQFDKGIPFAPGAIKTILVNNSVLHPPQELPDDMIITDPENQFLKGGDPHRHDASIPYTASVDEYKQFIASRLQWRSYVNTSGTVGCGFVEPLHVVVPELASERKQLKQEREQDELLSKQLYASQVDLNMDMTVSDGLFQVKHASPLATHEPIIVSQNKQVDVVCGQPVPFKIHVSHTADKSLVGANVVVNVYQDGEHGSRVMATPDQLAINGKLISALNEFKIEQEEKHYTIELEMYFLESGAYRVIAECCGTTQKLAPPLQVKLIAIL</sequence>
<dbReference type="Pfam" id="PF08626">
    <property type="entry name" value="TRAPPC9-Trs120"/>
    <property type="match status" value="1"/>
</dbReference>
<dbReference type="InterPro" id="IPR058565">
    <property type="entry name" value="Ig_TRAPPC9_Trs120_1st"/>
</dbReference>
<dbReference type="Proteomes" id="UP001431209">
    <property type="component" value="Unassembled WGS sequence"/>
</dbReference>
<evidence type="ECO:0000313" key="4">
    <source>
        <dbReference type="Proteomes" id="UP001431209"/>
    </source>
</evidence>
<dbReference type="InterPro" id="IPR058563">
    <property type="entry name" value="Trs120_TRAPPC9_N"/>
</dbReference>
<dbReference type="InterPro" id="IPR013935">
    <property type="entry name" value="Trs120_TRAPPC9"/>
</dbReference>